<proteinExistence type="predicted"/>
<reference evidence="2" key="1">
    <citation type="submission" date="2019-02" db="EMBL/GenBank/DDBJ databases">
        <title>Complete genome sequence of Rhodoferax sp. Gr-4.</title>
        <authorList>
            <person name="Jin L."/>
        </authorList>
    </citation>
    <scope>NUCLEOTIDE SEQUENCE [LARGE SCALE GENOMIC DNA]</scope>
    <source>
        <strain evidence="2">Gr-4</strain>
    </source>
</reference>
<dbReference type="KEGG" id="rhg:EXZ61_01455"/>
<keyword evidence="2" id="KW-1185">Reference proteome</keyword>
<accession>A0A515EJV6</accession>
<dbReference type="EMBL" id="CP036282">
    <property type="protein sequence ID" value="QDL52943.1"/>
    <property type="molecule type" value="Genomic_DNA"/>
</dbReference>
<organism evidence="1 2">
    <name type="scientific">Rhodoferax aquaticus</name>
    <dbReference type="NCBI Taxonomy" id="2527691"/>
    <lineage>
        <taxon>Bacteria</taxon>
        <taxon>Pseudomonadati</taxon>
        <taxon>Pseudomonadota</taxon>
        <taxon>Betaproteobacteria</taxon>
        <taxon>Burkholderiales</taxon>
        <taxon>Comamonadaceae</taxon>
        <taxon>Rhodoferax</taxon>
    </lineage>
</organism>
<dbReference type="AlphaFoldDB" id="A0A515EJV6"/>
<sequence length="137" mass="15371">MRFHGFTLSDVEITVGETGYDLHNNFNFSGLAYDVANQTLILRWQRCIGDWVPVNTPHNLEIQMRGVSHLSAKSRDLKKPFTEDDCLGTVLVVAADKTSEESYGAIERVDEDMHVIFEFMSGFAVRVQAEEATCVVA</sequence>
<evidence type="ECO:0000313" key="1">
    <source>
        <dbReference type="EMBL" id="QDL52943.1"/>
    </source>
</evidence>
<reference evidence="2" key="2">
    <citation type="journal article" date="2020" name="Int. J. Syst. Evol. Microbiol.">
        <title>Genomic insights into a novel species Rhodoferax aquaticus sp. nov., isolated from freshwater.</title>
        <authorList>
            <person name="Li T."/>
            <person name="Zhuo Y."/>
            <person name="Jin C.Z."/>
            <person name="Wu X."/>
            <person name="Ko S.R."/>
            <person name="Jin F.J."/>
            <person name="Ahn C.Y."/>
            <person name="Oh H.M."/>
            <person name="Lee H.G."/>
            <person name="Jin L."/>
        </authorList>
    </citation>
    <scope>NUCLEOTIDE SEQUENCE [LARGE SCALE GENOMIC DNA]</scope>
    <source>
        <strain evidence="2">Gr-4</strain>
    </source>
</reference>
<evidence type="ECO:0000313" key="2">
    <source>
        <dbReference type="Proteomes" id="UP000317365"/>
    </source>
</evidence>
<gene>
    <name evidence="1" type="ORF">EXZ61_01455</name>
</gene>
<dbReference type="Proteomes" id="UP000317365">
    <property type="component" value="Chromosome"/>
</dbReference>
<dbReference type="RefSeq" id="WP_142808396.1">
    <property type="nucleotide sequence ID" value="NZ_CP036282.1"/>
</dbReference>
<name>A0A515EJV6_9BURK</name>
<protein>
    <submittedName>
        <fullName evidence="1">Uncharacterized protein</fullName>
    </submittedName>
</protein>